<evidence type="ECO:0000256" key="1">
    <source>
        <dbReference type="ARBA" id="ARBA00004651"/>
    </source>
</evidence>
<feature type="transmembrane region" description="Helical" evidence="6">
    <location>
        <begin position="138"/>
        <end position="168"/>
    </location>
</feature>
<reference evidence="7 8" key="1">
    <citation type="submission" date="2017-03" db="EMBL/GenBank/DDBJ databases">
        <title>Draft Genome sequence of Marispirochaeta sp. strain JC444.</title>
        <authorList>
            <person name="Shivani Y."/>
            <person name="Subhash Y."/>
            <person name="Sasikala C."/>
            <person name="Ramana C."/>
        </authorList>
    </citation>
    <scope>NUCLEOTIDE SEQUENCE [LARGE SCALE GENOMIC DNA]</scope>
    <source>
        <strain evidence="7 8">JC444</strain>
    </source>
</reference>
<evidence type="ECO:0000256" key="4">
    <source>
        <dbReference type="ARBA" id="ARBA00022989"/>
    </source>
</evidence>
<evidence type="ECO:0000256" key="2">
    <source>
        <dbReference type="ARBA" id="ARBA00022475"/>
    </source>
</evidence>
<dbReference type="RefSeq" id="WP_083049587.1">
    <property type="nucleotide sequence ID" value="NZ_CAXXQO010000003.1"/>
</dbReference>
<protein>
    <submittedName>
        <fullName evidence="7">Lysine transporter LysE</fullName>
    </submittedName>
</protein>
<keyword evidence="2" id="KW-1003">Cell membrane</keyword>
<dbReference type="Pfam" id="PF01810">
    <property type="entry name" value="LysE"/>
    <property type="match status" value="1"/>
</dbReference>
<dbReference type="PANTHER" id="PTHR30086">
    <property type="entry name" value="ARGININE EXPORTER PROTEIN ARGO"/>
    <property type="match status" value="1"/>
</dbReference>
<sequence>MYAIILPVFLFTLSMTITPGPNNMLLTASGARFGYRRTLPLIGGIVLGIISQLVLSALGLGVLFESIPVLKGLLKVFGVLYLVYLAYRIAFTPGKEKHGKEAEQPLGLMAGAGFQYLNPKAYIMSITAMSVYPVQGELFLPSALLIILFFLIITPLAISVWAGFGTLLGRLMSSARYARGVRMLLGGMTAASVVFILI</sequence>
<dbReference type="Proteomes" id="UP000192343">
    <property type="component" value="Unassembled WGS sequence"/>
</dbReference>
<dbReference type="AlphaFoldDB" id="A0A1Y1S037"/>
<keyword evidence="4 6" id="KW-1133">Transmembrane helix</keyword>
<comment type="caution">
    <text evidence="7">The sequence shown here is derived from an EMBL/GenBank/DDBJ whole genome shotgun (WGS) entry which is preliminary data.</text>
</comment>
<dbReference type="GO" id="GO:0015171">
    <property type="term" value="F:amino acid transmembrane transporter activity"/>
    <property type="evidence" value="ECO:0007669"/>
    <property type="project" value="TreeGrafter"/>
</dbReference>
<feature type="transmembrane region" description="Helical" evidence="6">
    <location>
        <begin position="40"/>
        <end position="64"/>
    </location>
</feature>
<dbReference type="GO" id="GO:0005886">
    <property type="term" value="C:plasma membrane"/>
    <property type="evidence" value="ECO:0007669"/>
    <property type="project" value="UniProtKB-SubCell"/>
</dbReference>
<keyword evidence="3 6" id="KW-0812">Transmembrane</keyword>
<dbReference type="OrthoDB" id="369258at2"/>
<feature type="transmembrane region" description="Helical" evidence="6">
    <location>
        <begin position="180"/>
        <end position="197"/>
    </location>
</feature>
<dbReference type="InterPro" id="IPR001123">
    <property type="entry name" value="LeuE-type"/>
</dbReference>
<organism evidence="7 8">
    <name type="scientific">Marispirochaeta aestuarii</name>
    <dbReference type="NCBI Taxonomy" id="1963862"/>
    <lineage>
        <taxon>Bacteria</taxon>
        <taxon>Pseudomonadati</taxon>
        <taxon>Spirochaetota</taxon>
        <taxon>Spirochaetia</taxon>
        <taxon>Spirochaetales</taxon>
        <taxon>Spirochaetaceae</taxon>
        <taxon>Marispirochaeta</taxon>
    </lineage>
</organism>
<evidence type="ECO:0000256" key="3">
    <source>
        <dbReference type="ARBA" id="ARBA00022692"/>
    </source>
</evidence>
<name>A0A1Y1S037_9SPIO</name>
<evidence type="ECO:0000313" key="7">
    <source>
        <dbReference type="EMBL" id="ORC35846.1"/>
    </source>
</evidence>
<feature type="transmembrane region" description="Helical" evidence="6">
    <location>
        <begin position="73"/>
        <end position="91"/>
    </location>
</feature>
<dbReference type="STRING" id="1963862.B4O97_07185"/>
<evidence type="ECO:0000313" key="8">
    <source>
        <dbReference type="Proteomes" id="UP000192343"/>
    </source>
</evidence>
<accession>A0A1Y1S037</accession>
<gene>
    <name evidence="7" type="ORF">B4O97_07185</name>
</gene>
<dbReference type="PANTHER" id="PTHR30086:SF20">
    <property type="entry name" value="ARGININE EXPORTER PROTEIN ARGO-RELATED"/>
    <property type="match status" value="1"/>
</dbReference>
<evidence type="ECO:0000256" key="5">
    <source>
        <dbReference type="ARBA" id="ARBA00023136"/>
    </source>
</evidence>
<keyword evidence="8" id="KW-1185">Reference proteome</keyword>
<keyword evidence="5 6" id="KW-0472">Membrane</keyword>
<evidence type="ECO:0000256" key="6">
    <source>
        <dbReference type="SAM" id="Phobius"/>
    </source>
</evidence>
<proteinExistence type="predicted"/>
<comment type="subcellular location">
    <subcellularLocation>
        <location evidence="1">Cell membrane</location>
        <topology evidence="1">Multi-pass membrane protein</topology>
    </subcellularLocation>
</comment>
<dbReference type="GO" id="GO:0033228">
    <property type="term" value="P:cysteine export across plasma membrane"/>
    <property type="evidence" value="ECO:0007669"/>
    <property type="project" value="TreeGrafter"/>
</dbReference>
<dbReference type="EMBL" id="MWQY01000007">
    <property type="protein sequence ID" value="ORC35846.1"/>
    <property type="molecule type" value="Genomic_DNA"/>
</dbReference>